<protein>
    <submittedName>
        <fullName evidence="1">Uncharacterized protein</fullName>
    </submittedName>
</protein>
<dbReference type="RefSeq" id="XP_025361055.1">
    <property type="nucleotide sequence ID" value="XM_025506500.1"/>
</dbReference>
<dbReference type="Gene3D" id="3.30.70.100">
    <property type="match status" value="1"/>
</dbReference>
<reference evidence="1 2" key="1">
    <citation type="journal article" date="2018" name="Mol. Biol. Evol.">
        <title>Broad Genomic Sampling Reveals a Smut Pathogenic Ancestry of the Fungal Clade Ustilaginomycotina.</title>
        <authorList>
            <person name="Kijpornyongpan T."/>
            <person name="Mondo S.J."/>
            <person name="Barry K."/>
            <person name="Sandor L."/>
            <person name="Lee J."/>
            <person name="Lipzen A."/>
            <person name="Pangilinan J."/>
            <person name="LaButti K."/>
            <person name="Hainaut M."/>
            <person name="Henrissat B."/>
            <person name="Grigoriev I.V."/>
            <person name="Spatafora J.W."/>
            <person name="Aime M.C."/>
        </authorList>
    </citation>
    <scope>NUCLEOTIDE SEQUENCE [LARGE SCALE GENOMIC DNA]</scope>
    <source>
        <strain evidence="1 2">MCA 5214</strain>
    </source>
</reference>
<name>A0A316URE3_9BASI</name>
<evidence type="ECO:0000313" key="1">
    <source>
        <dbReference type="EMBL" id="PWN26443.1"/>
    </source>
</evidence>
<dbReference type="OrthoDB" id="265717at2759"/>
<dbReference type="GeneID" id="37028323"/>
<dbReference type="Proteomes" id="UP000245884">
    <property type="component" value="Unassembled WGS sequence"/>
</dbReference>
<sequence>MPLCSLHLLSLTCSPQQYLKQLSTNKNIVLASQPRNPPVIRVGNDGERINATQWHLLVILAGKNKPLRDDTSLGDSIKVELILSTGIPTKLIEAYRDRRSNLITDIGPPLAFNIVACSGSTSSSQTITPSPDSQNLELSNGLIDFAHRLQGETASKGPVWMLNLLKFKEGHKENYINYGKAFAKVAQRFGGQVVLVGSVSDSHWDEFALAHYPSISHFVDMSADGSPGGYQEINRRWRLGSLEDTGIICTTPLDVPPDGRAKM</sequence>
<gene>
    <name evidence="1" type="ORF">BDZ90DRAFT_233086</name>
</gene>
<organism evidence="1 2">
    <name type="scientific">Jaminaea rosea</name>
    <dbReference type="NCBI Taxonomy" id="1569628"/>
    <lineage>
        <taxon>Eukaryota</taxon>
        <taxon>Fungi</taxon>
        <taxon>Dikarya</taxon>
        <taxon>Basidiomycota</taxon>
        <taxon>Ustilaginomycotina</taxon>
        <taxon>Exobasidiomycetes</taxon>
        <taxon>Microstromatales</taxon>
        <taxon>Microstromatales incertae sedis</taxon>
        <taxon>Jaminaea</taxon>
    </lineage>
</organism>
<dbReference type="PANTHER" id="PTHR40257:SF1">
    <property type="entry name" value="DUF1330 DOMAIN-CONTAINING PROTEIN"/>
    <property type="match status" value="1"/>
</dbReference>
<dbReference type="AlphaFoldDB" id="A0A316URE3"/>
<dbReference type="EMBL" id="KZ819671">
    <property type="protein sequence ID" value="PWN26443.1"/>
    <property type="molecule type" value="Genomic_DNA"/>
</dbReference>
<evidence type="ECO:0000313" key="2">
    <source>
        <dbReference type="Proteomes" id="UP000245884"/>
    </source>
</evidence>
<keyword evidence="2" id="KW-1185">Reference proteome</keyword>
<dbReference type="PANTHER" id="PTHR40257">
    <property type="match status" value="1"/>
</dbReference>
<accession>A0A316URE3</accession>
<proteinExistence type="predicted"/>